<sequence length="189" mass="22178">MKYKSLAVSYDININDILKSPSKSKLIKYIKKINDVEGKEILEINGKNRDELNNMLCDFLEIKAFIEVDPRDILYSQCCIKPNFRPHKRGEEGKIVEDTIKSLVNGKISPEEIPRIRVWTYPNGKKHSLDNRRLYAFKEAINQGAEIDTIIVENANKRPNLRSELDWKMKHYPSKDWSKIEIKRNCEKK</sequence>
<organism evidence="1 2">
    <name type="scientific">Rhizophagus clarus</name>
    <dbReference type="NCBI Taxonomy" id="94130"/>
    <lineage>
        <taxon>Eukaryota</taxon>
        <taxon>Fungi</taxon>
        <taxon>Fungi incertae sedis</taxon>
        <taxon>Mucoromycota</taxon>
        <taxon>Glomeromycotina</taxon>
        <taxon>Glomeromycetes</taxon>
        <taxon>Glomerales</taxon>
        <taxon>Glomeraceae</taxon>
        <taxon>Rhizophagus</taxon>
    </lineage>
</organism>
<evidence type="ECO:0000313" key="2">
    <source>
        <dbReference type="Proteomes" id="UP000615446"/>
    </source>
</evidence>
<evidence type="ECO:0000313" key="1">
    <source>
        <dbReference type="EMBL" id="GES88030.1"/>
    </source>
</evidence>
<gene>
    <name evidence="1" type="ORF">RCL2_001499400</name>
</gene>
<dbReference type="Proteomes" id="UP000615446">
    <property type="component" value="Unassembled WGS sequence"/>
</dbReference>
<name>A0A8H3LKU6_9GLOM</name>
<dbReference type="EMBL" id="BLAL01000175">
    <property type="protein sequence ID" value="GES88030.1"/>
    <property type="molecule type" value="Genomic_DNA"/>
</dbReference>
<accession>A0A8H3LKU6</accession>
<dbReference type="OrthoDB" id="415230at2759"/>
<reference evidence="1" key="1">
    <citation type="submission" date="2019-10" db="EMBL/GenBank/DDBJ databases">
        <title>Conservation and host-specific expression of non-tandemly repeated heterogenous ribosome RNA gene in arbuscular mycorrhizal fungi.</title>
        <authorList>
            <person name="Maeda T."/>
            <person name="Kobayashi Y."/>
            <person name="Nakagawa T."/>
            <person name="Ezawa T."/>
            <person name="Yamaguchi K."/>
            <person name="Bino T."/>
            <person name="Nishimoto Y."/>
            <person name="Shigenobu S."/>
            <person name="Kawaguchi M."/>
        </authorList>
    </citation>
    <scope>NUCLEOTIDE SEQUENCE</scope>
    <source>
        <strain evidence="1">HR1</strain>
    </source>
</reference>
<protein>
    <submittedName>
        <fullName evidence="1">RHS repeat-associated core domain-containing protein</fullName>
    </submittedName>
</protein>
<dbReference type="AlphaFoldDB" id="A0A8H3LKU6"/>
<comment type="caution">
    <text evidence="1">The sequence shown here is derived from an EMBL/GenBank/DDBJ whole genome shotgun (WGS) entry which is preliminary data.</text>
</comment>
<proteinExistence type="predicted"/>